<keyword evidence="8" id="KW-0642">Proline metabolism</keyword>
<comment type="cofactor">
    <cofactor evidence="1">
        <name>FAD</name>
        <dbReference type="ChEBI" id="CHEBI:57692"/>
    </cofactor>
</comment>
<dbReference type="UniPathway" id="UPA00261">
    <property type="reaction ID" value="UER00373"/>
</dbReference>
<dbReference type="InterPro" id="IPR008219">
    <property type="entry name" value="PRODH_bac_arc"/>
</dbReference>
<feature type="domain" description="Proline dehydrogenase" evidence="10">
    <location>
        <begin position="41"/>
        <end position="287"/>
    </location>
</feature>
<evidence type="ECO:0000259" key="10">
    <source>
        <dbReference type="Pfam" id="PF01619"/>
    </source>
</evidence>
<dbReference type="PIRSF" id="PIRSF000196">
    <property type="entry name" value="Pro_dehydrog"/>
    <property type="match status" value="1"/>
</dbReference>
<evidence type="ECO:0000256" key="4">
    <source>
        <dbReference type="ARBA" id="ARBA00022630"/>
    </source>
</evidence>
<dbReference type="InterPro" id="IPR029041">
    <property type="entry name" value="FAD-linked_oxidoreductase-like"/>
</dbReference>
<accession>A0A2H1FCY3</accession>
<evidence type="ECO:0000256" key="5">
    <source>
        <dbReference type="ARBA" id="ARBA00022741"/>
    </source>
</evidence>
<dbReference type="GO" id="GO:0000166">
    <property type="term" value="F:nucleotide binding"/>
    <property type="evidence" value="ECO:0007669"/>
    <property type="project" value="UniProtKB-KW"/>
</dbReference>
<comment type="pathway">
    <text evidence="2">Amino-acid degradation; L-proline degradation into L-glutamate; L-glutamate from L-proline: step 1/2.</text>
</comment>
<keyword evidence="5" id="KW-0547">Nucleotide-binding</keyword>
<dbReference type="InterPro" id="IPR002872">
    <property type="entry name" value="Proline_DH_dom"/>
</dbReference>
<reference evidence="12" key="1">
    <citation type="submission" date="2017-03" db="EMBL/GenBank/DDBJ databases">
        <authorList>
            <person name="Herbold C."/>
        </authorList>
    </citation>
    <scope>NUCLEOTIDE SEQUENCE [LARGE SCALE GENOMIC DNA]</scope>
</reference>
<dbReference type="GO" id="GO:0004657">
    <property type="term" value="F:proline dehydrogenase activity"/>
    <property type="evidence" value="ECO:0007669"/>
    <property type="project" value="UniProtKB-EC"/>
</dbReference>
<name>A0A2H1FCY3_9ARCH</name>
<proteinExistence type="predicted"/>
<dbReference type="Proteomes" id="UP000230607">
    <property type="component" value="Chromosome 1"/>
</dbReference>
<dbReference type="PANTHER" id="PTHR13914">
    <property type="entry name" value="PROLINE OXIDASE"/>
    <property type="match status" value="1"/>
</dbReference>
<dbReference type="Pfam" id="PF01619">
    <property type="entry name" value="Pro_dh"/>
    <property type="match status" value="1"/>
</dbReference>
<dbReference type="RefSeq" id="WP_231911829.1">
    <property type="nucleotide sequence ID" value="NZ_LT841358.1"/>
</dbReference>
<evidence type="ECO:0000256" key="3">
    <source>
        <dbReference type="ARBA" id="ARBA00012695"/>
    </source>
</evidence>
<evidence type="ECO:0000256" key="6">
    <source>
        <dbReference type="ARBA" id="ARBA00022827"/>
    </source>
</evidence>
<dbReference type="EMBL" id="LT841358">
    <property type="protein sequence ID" value="SMH70607.1"/>
    <property type="molecule type" value="Genomic_DNA"/>
</dbReference>
<gene>
    <name evidence="11" type="ORF">NCS_10414</name>
</gene>
<dbReference type="EC" id="1.5.5.2" evidence="3"/>
<protein>
    <recommendedName>
        <fullName evidence="3">proline dehydrogenase</fullName>
        <ecNumber evidence="3">1.5.5.2</ecNumber>
    </recommendedName>
</protein>
<keyword evidence="4" id="KW-0285">Flavoprotein</keyword>
<keyword evidence="6" id="KW-0274">FAD</keyword>
<evidence type="ECO:0000256" key="9">
    <source>
        <dbReference type="ARBA" id="ARBA00048779"/>
    </source>
</evidence>
<evidence type="ECO:0000313" key="12">
    <source>
        <dbReference type="Proteomes" id="UP000230607"/>
    </source>
</evidence>
<keyword evidence="7" id="KW-0560">Oxidoreductase</keyword>
<dbReference type="PANTHER" id="PTHR13914:SF0">
    <property type="entry name" value="PROLINE DEHYDROGENASE 1, MITOCHONDRIAL"/>
    <property type="match status" value="1"/>
</dbReference>
<dbReference type="InterPro" id="IPR015659">
    <property type="entry name" value="Proline_oxidase"/>
</dbReference>
<evidence type="ECO:0000256" key="1">
    <source>
        <dbReference type="ARBA" id="ARBA00001974"/>
    </source>
</evidence>
<dbReference type="Gene3D" id="3.20.20.220">
    <property type="match status" value="1"/>
</dbReference>
<keyword evidence="12" id="KW-1185">Reference proteome</keyword>
<evidence type="ECO:0000256" key="8">
    <source>
        <dbReference type="ARBA" id="ARBA00023062"/>
    </source>
</evidence>
<sequence length="303" mass="34931">MNYQNKSYKLGKLEKHKSVLIEKVLFKIAKQWIAGDTMNDALKSAHQANMNGMNAILNKLGEHITSKAQVSQTVSDYLTLVSNLRRSKITGGLSIKPTQVGLAISAKECISNLDTIIEKALQFQSFVWIDMESSEYTDVTFKIYSMLFEKYERLGIVIQANLKRTWDDLDMLLKKGAKIRLVKGAYHENSINSYRTRHAVDENYRKLMNVLFEHGNEFAIATHDSRIIGLATDLSKKHERKFEFQMLKGIRDELKPILVKKGFSVSEYIPYGTNWLPYSIRRLRERKRNILLLGSSFIHSHRV</sequence>
<evidence type="ECO:0000313" key="11">
    <source>
        <dbReference type="EMBL" id="SMH70607.1"/>
    </source>
</evidence>
<dbReference type="SUPFAM" id="SSF51730">
    <property type="entry name" value="FAD-linked oxidoreductase"/>
    <property type="match status" value="1"/>
</dbReference>
<dbReference type="AlphaFoldDB" id="A0A2H1FCY3"/>
<evidence type="ECO:0000256" key="2">
    <source>
        <dbReference type="ARBA" id="ARBA00004739"/>
    </source>
</evidence>
<evidence type="ECO:0000256" key="7">
    <source>
        <dbReference type="ARBA" id="ARBA00023002"/>
    </source>
</evidence>
<organism evidence="11 12">
    <name type="scientific">Candidatus Nitrosotalea okcheonensis</name>
    <dbReference type="NCBI Taxonomy" id="1903276"/>
    <lineage>
        <taxon>Archaea</taxon>
        <taxon>Nitrososphaerota</taxon>
        <taxon>Nitrososphaeria</taxon>
        <taxon>Nitrosotaleales</taxon>
        <taxon>Nitrosotaleaceae</taxon>
        <taxon>Nitrosotalea</taxon>
    </lineage>
</organism>
<comment type="catalytic activity">
    <reaction evidence="9">
        <text>L-proline + a quinone = (S)-1-pyrroline-5-carboxylate + a quinol + H(+)</text>
        <dbReference type="Rhea" id="RHEA:23784"/>
        <dbReference type="ChEBI" id="CHEBI:15378"/>
        <dbReference type="ChEBI" id="CHEBI:17388"/>
        <dbReference type="ChEBI" id="CHEBI:24646"/>
        <dbReference type="ChEBI" id="CHEBI:60039"/>
        <dbReference type="ChEBI" id="CHEBI:132124"/>
        <dbReference type="EC" id="1.5.5.2"/>
    </reaction>
</comment>
<dbReference type="GO" id="GO:0010133">
    <property type="term" value="P:L-proline catabolic process to L-glutamate"/>
    <property type="evidence" value="ECO:0007669"/>
    <property type="project" value="UniProtKB-UniPathway"/>
</dbReference>